<comment type="caution">
    <text evidence="2">The sequence shown here is derived from an EMBL/GenBank/DDBJ whole genome shotgun (WGS) entry which is preliminary data.</text>
</comment>
<evidence type="ECO:0000313" key="3">
    <source>
        <dbReference type="Proteomes" id="UP001139308"/>
    </source>
</evidence>
<dbReference type="InterPro" id="IPR046696">
    <property type="entry name" value="DUF6566"/>
</dbReference>
<dbReference type="Pfam" id="PF20204">
    <property type="entry name" value="DUF6566"/>
    <property type="match status" value="1"/>
</dbReference>
<reference evidence="2" key="1">
    <citation type="submission" date="2022-01" db="EMBL/GenBank/DDBJ databases">
        <title>Genome sequence and assembly of Parabukholderia sp. RG36.</title>
        <authorList>
            <person name="Chhetri G."/>
        </authorList>
    </citation>
    <scope>NUCLEOTIDE SEQUENCE</scope>
    <source>
        <strain evidence="2">RG36</strain>
    </source>
</reference>
<accession>A0A9X1UNW6</accession>
<dbReference type="Proteomes" id="UP001139308">
    <property type="component" value="Unassembled WGS sequence"/>
</dbReference>
<proteinExistence type="predicted"/>
<organism evidence="2 3">
    <name type="scientific">Paraburkholderia tagetis</name>
    <dbReference type="NCBI Taxonomy" id="2913261"/>
    <lineage>
        <taxon>Bacteria</taxon>
        <taxon>Pseudomonadati</taxon>
        <taxon>Pseudomonadota</taxon>
        <taxon>Betaproteobacteria</taxon>
        <taxon>Burkholderiales</taxon>
        <taxon>Burkholderiaceae</taxon>
        <taxon>Paraburkholderia</taxon>
    </lineage>
</organism>
<dbReference type="AlphaFoldDB" id="A0A9X1UNW6"/>
<evidence type="ECO:0000313" key="2">
    <source>
        <dbReference type="EMBL" id="MCG5078808.1"/>
    </source>
</evidence>
<feature type="domain" description="DUF6566" evidence="1">
    <location>
        <begin position="31"/>
        <end position="79"/>
    </location>
</feature>
<protein>
    <recommendedName>
        <fullName evidence="1">DUF6566 domain-containing protein</fullName>
    </recommendedName>
</protein>
<dbReference type="RefSeq" id="WP_238468784.1">
    <property type="nucleotide sequence ID" value="NZ_JAKLJA010000074.1"/>
</dbReference>
<sequence>MDNVRSQSWKGFMIETRAFPVRHCALPPACRDTYVAVVRIRRAEQTVADWHLPRFAQHWASVDEAHRETVEYAIRAINAGCLSDTGSPAQFLA</sequence>
<gene>
    <name evidence="2" type="ORF">L5014_36725</name>
</gene>
<evidence type="ECO:0000259" key="1">
    <source>
        <dbReference type="Pfam" id="PF20204"/>
    </source>
</evidence>
<dbReference type="EMBL" id="JAKLJA010000074">
    <property type="protein sequence ID" value="MCG5078808.1"/>
    <property type="molecule type" value="Genomic_DNA"/>
</dbReference>
<keyword evidence="3" id="KW-1185">Reference proteome</keyword>
<name>A0A9X1UNW6_9BURK</name>